<reference evidence="2" key="1">
    <citation type="submission" date="2017-09" db="EMBL/GenBank/DDBJ databases">
        <title>Depth-based differentiation of microbial function through sediment-hosted aquifers and enrichment of novel symbionts in the deep terrestrial subsurface.</title>
        <authorList>
            <person name="Probst A.J."/>
            <person name="Ladd B."/>
            <person name="Jarett J.K."/>
            <person name="Geller-Mcgrath D.E."/>
            <person name="Sieber C.M.K."/>
            <person name="Emerson J.B."/>
            <person name="Anantharaman K."/>
            <person name="Thomas B.C."/>
            <person name="Malmstrom R."/>
            <person name="Stieglmeier M."/>
            <person name="Klingl A."/>
            <person name="Woyke T."/>
            <person name="Ryan C.M."/>
            <person name="Banfield J.F."/>
        </authorList>
    </citation>
    <scope>NUCLEOTIDE SEQUENCE [LARGE SCALE GENOMIC DNA]</scope>
</reference>
<dbReference type="PANTHER" id="PTHR43611">
    <property type="entry name" value="ALPHA-D-GLUCOSE 1-PHOSPHATE PHOSPHATASE"/>
    <property type="match status" value="1"/>
</dbReference>
<name>A0A2M7V8C8_9BACT</name>
<dbReference type="InterPro" id="IPR023214">
    <property type="entry name" value="HAD_sf"/>
</dbReference>
<dbReference type="InterPro" id="IPR006439">
    <property type="entry name" value="HAD-SF_hydro_IA"/>
</dbReference>
<comment type="caution">
    <text evidence="1">The sequence shown here is derived from an EMBL/GenBank/DDBJ whole genome shotgun (WGS) entry which is preliminary data.</text>
</comment>
<dbReference type="NCBIfam" id="TIGR01509">
    <property type="entry name" value="HAD-SF-IA-v3"/>
    <property type="match status" value="1"/>
</dbReference>
<dbReference type="SFLD" id="SFLDG01129">
    <property type="entry name" value="C1.5:_HAD__Beta-PGM__Phosphata"/>
    <property type="match status" value="1"/>
</dbReference>
<accession>A0A2M7V8C8</accession>
<dbReference type="AlphaFoldDB" id="A0A2M7V8C8"/>
<dbReference type="EMBL" id="PFPK01000022">
    <property type="protein sequence ID" value="PIZ95032.1"/>
    <property type="molecule type" value="Genomic_DNA"/>
</dbReference>
<organism evidence="1 2">
    <name type="scientific">Candidatus Magasanikbacteria bacterium CG_4_10_14_0_2_um_filter_37_12</name>
    <dbReference type="NCBI Taxonomy" id="1974637"/>
    <lineage>
        <taxon>Bacteria</taxon>
        <taxon>Candidatus Magasanikiibacteriota</taxon>
    </lineage>
</organism>
<proteinExistence type="predicted"/>
<protein>
    <submittedName>
        <fullName evidence="1">Haloacid dehalogenase</fullName>
    </submittedName>
</protein>
<dbReference type="Gene3D" id="3.40.50.1000">
    <property type="entry name" value="HAD superfamily/HAD-like"/>
    <property type="match status" value="1"/>
</dbReference>
<dbReference type="Pfam" id="PF13419">
    <property type="entry name" value="HAD_2"/>
    <property type="match status" value="1"/>
</dbReference>
<dbReference type="InterPro" id="IPR041492">
    <property type="entry name" value="HAD_2"/>
</dbReference>
<gene>
    <name evidence="1" type="ORF">COX81_01905</name>
</gene>
<dbReference type="PANTHER" id="PTHR43611:SF3">
    <property type="entry name" value="FLAVIN MONONUCLEOTIDE HYDROLASE 1, CHLOROPLATIC"/>
    <property type="match status" value="1"/>
</dbReference>
<sequence>MIKVIFFDFDGVLTTDSAGRVTIFNNFVEQTGLAKEKISECYLKFNDELKSGSIDHKDMWQDFCDCLGNDINIDVLQYVNRHVPLNIKMVELAHQLHDREFVTGIITSNSRDRMADIVDEFGFNNIFDYIITSAVVGEMKDGAKIFEKALEKTNMQAEECVFVDNSEKNLVVPKEMGFQTYFFDHEKNDVDIFIQYLKTLGIKI</sequence>
<dbReference type="Proteomes" id="UP000228568">
    <property type="component" value="Unassembled WGS sequence"/>
</dbReference>
<dbReference type="SUPFAM" id="SSF56784">
    <property type="entry name" value="HAD-like"/>
    <property type="match status" value="1"/>
</dbReference>
<dbReference type="InterPro" id="IPR036412">
    <property type="entry name" value="HAD-like_sf"/>
</dbReference>
<dbReference type="SFLD" id="SFLDS00003">
    <property type="entry name" value="Haloacid_Dehalogenase"/>
    <property type="match status" value="1"/>
</dbReference>
<evidence type="ECO:0000313" key="1">
    <source>
        <dbReference type="EMBL" id="PIZ95032.1"/>
    </source>
</evidence>
<evidence type="ECO:0000313" key="2">
    <source>
        <dbReference type="Proteomes" id="UP000228568"/>
    </source>
</evidence>